<keyword evidence="2" id="KW-1185">Reference proteome</keyword>
<dbReference type="AlphaFoldDB" id="A0A075AYE4"/>
<dbReference type="EMBL" id="KE561045">
    <property type="protein sequence ID" value="EPZ33732.1"/>
    <property type="molecule type" value="Genomic_DNA"/>
</dbReference>
<dbReference type="Proteomes" id="UP000030755">
    <property type="component" value="Unassembled WGS sequence"/>
</dbReference>
<reference evidence="1 2" key="1">
    <citation type="journal article" date="2013" name="Curr. Biol.">
        <title>Shared signatures of parasitism and phylogenomics unite Cryptomycota and microsporidia.</title>
        <authorList>
            <person name="James T.Y."/>
            <person name="Pelin A."/>
            <person name="Bonen L."/>
            <person name="Ahrendt S."/>
            <person name="Sain D."/>
            <person name="Corradi N."/>
            <person name="Stajich J.E."/>
        </authorList>
    </citation>
    <scope>NUCLEOTIDE SEQUENCE [LARGE SCALE GENOMIC DNA]</scope>
    <source>
        <strain evidence="1 2">CSF55</strain>
    </source>
</reference>
<evidence type="ECO:0000313" key="2">
    <source>
        <dbReference type="Proteomes" id="UP000030755"/>
    </source>
</evidence>
<dbReference type="HOGENOM" id="CLU_691081_0_0_1"/>
<gene>
    <name evidence="1" type="ORF">O9G_002370</name>
</gene>
<organism evidence="1 2">
    <name type="scientific">Rozella allomycis (strain CSF55)</name>
    <dbReference type="NCBI Taxonomy" id="988480"/>
    <lineage>
        <taxon>Eukaryota</taxon>
        <taxon>Fungi</taxon>
        <taxon>Fungi incertae sedis</taxon>
        <taxon>Cryptomycota</taxon>
        <taxon>Cryptomycota incertae sedis</taxon>
        <taxon>Rozella</taxon>
    </lineage>
</organism>
<sequence>MKNVKGFSSFKRKYIIWLQCLALVSLLAFFIQPDSIDFKQEVLNGKVKTSISDSELADHYVEYIRNYLKLRPKSPKTIVFRCHEKWCGGWGDRVRGYIYTFYLALLNNYNFEYRWDLLYPIDLYYDIPFNKPDRSSINDVGVYVQYENEIVPKLEKNKLEIRTNKYEFTELFENPKYQRIIKHFFPFLKNADKNILAAIPLRLSFQETPRLEKKIQKYLKNKNTFKIGIQYRGGDMLWGGVPRQQQNIQCFISQAVKLCKEQTKKCLFFITADNPQSHNEILNGLRLQSPDSEIKSVDKQIVHIDLPNDDEVLELQDENKMFDYFLKTHLDWSLMTRMDSLVISRSGYSESAAQKSLAPTWSLSLRNQHTCEFLDYHKFVAKQRGKIDEKDPH</sequence>
<dbReference type="OrthoDB" id="428346at2759"/>
<evidence type="ECO:0000313" key="1">
    <source>
        <dbReference type="EMBL" id="EPZ33732.1"/>
    </source>
</evidence>
<protein>
    <submittedName>
        <fullName evidence="1">Uncharacterized protein</fullName>
    </submittedName>
</protein>
<proteinExistence type="predicted"/>
<accession>A0A075AYE4</accession>
<name>A0A075AYE4_ROZAC</name>